<evidence type="ECO:0000256" key="1">
    <source>
        <dbReference type="PIRSR" id="PIRSR015753-1"/>
    </source>
</evidence>
<dbReference type="SFLD" id="SFLDG01206">
    <property type="entry name" value="Xi.1"/>
    <property type="match status" value="1"/>
</dbReference>
<keyword evidence="6" id="KW-1185">Reference proteome</keyword>
<feature type="binding site" evidence="2">
    <location>
        <begin position="133"/>
        <end position="136"/>
    </location>
    <ligand>
        <name>glutathione</name>
        <dbReference type="ChEBI" id="CHEBI:57925"/>
    </ligand>
</feature>
<reference evidence="5 6" key="1">
    <citation type="journal article" date="2021" name="MBio">
        <title>A New Model Trypanosomatid, Novymonas esmeraldas: Genomic Perception of Its 'Candidatus Pandoraea novymonadis' Endosymbiont.</title>
        <authorList>
            <person name="Zakharova A."/>
            <person name="Saura A."/>
            <person name="Butenko A."/>
            <person name="Podesvova L."/>
            <person name="Warmusova S."/>
            <person name="Kostygov A.Y."/>
            <person name="Nenarokova A."/>
            <person name="Lukes J."/>
            <person name="Opperdoes F.R."/>
            <person name="Yurchenko V."/>
        </authorList>
    </citation>
    <scope>NUCLEOTIDE SEQUENCE [LARGE SCALE GENOMIC DNA]</scope>
    <source>
        <strain evidence="5 6">E262AT.01</strain>
    </source>
</reference>
<evidence type="ECO:0000313" key="5">
    <source>
        <dbReference type="EMBL" id="KAK7194417.1"/>
    </source>
</evidence>
<dbReference type="InterPro" id="IPR047047">
    <property type="entry name" value="GST_Omega-like_C"/>
</dbReference>
<feature type="active site" description="Proton donor/acceptor" evidence="1">
    <location>
        <position position="199"/>
    </location>
</feature>
<dbReference type="SUPFAM" id="SSF52833">
    <property type="entry name" value="Thioredoxin-like"/>
    <property type="match status" value="1"/>
</dbReference>
<dbReference type="InterPro" id="IPR036282">
    <property type="entry name" value="Glutathione-S-Trfase_C_sf"/>
</dbReference>
<feature type="binding site" evidence="2">
    <location>
        <position position="95"/>
    </location>
    <ligand>
        <name>glutathione</name>
        <dbReference type="ChEBI" id="CHEBI:57925"/>
    </ligand>
</feature>
<evidence type="ECO:0000313" key="6">
    <source>
        <dbReference type="Proteomes" id="UP001430356"/>
    </source>
</evidence>
<dbReference type="Gene3D" id="1.20.1050.10">
    <property type="match status" value="1"/>
</dbReference>
<dbReference type="SFLD" id="SFLDS00019">
    <property type="entry name" value="Glutathione_Transferase_(cytos"/>
    <property type="match status" value="1"/>
</dbReference>
<dbReference type="GO" id="GO:0004364">
    <property type="term" value="F:glutathione transferase activity"/>
    <property type="evidence" value="ECO:0007669"/>
    <property type="project" value="InterPro"/>
</dbReference>
<dbReference type="InterPro" id="IPR036249">
    <property type="entry name" value="Thioredoxin-like_sf"/>
</dbReference>
<proteinExistence type="predicted"/>
<feature type="domain" description="GST N-terminal" evidence="4">
    <location>
        <begin position="53"/>
        <end position="161"/>
    </location>
</feature>
<dbReference type="Pfam" id="PF13410">
    <property type="entry name" value="GST_C_2"/>
    <property type="match status" value="1"/>
</dbReference>
<dbReference type="Proteomes" id="UP001430356">
    <property type="component" value="Unassembled WGS sequence"/>
</dbReference>
<name>A0AAW0EK16_9TRYP</name>
<dbReference type="PANTHER" id="PTHR32419:SF6">
    <property type="entry name" value="GLUTATHIONE S-TRANSFERASE OMEGA-LIKE 1-RELATED"/>
    <property type="match status" value="1"/>
</dbReference>
<dbReference type="Gene3D" id="3.40.30.10">
    <property type="entry name" value="Glutaredoxin"/>
    <property type="match status" value="1"/>
</dbReference>
<sequence>MSQAAPIAGKSTLVDVDTSGAFKRKPTSFHGTIEAGGPYPPAKGRYILYVSYACPWASRCLALRVAKGLEGVIDVAVTSPVWARTRPDADDHEGWVFDPAYPGATPDPLGLFATVRDIYDVSMRSSGTVFETRYTVPVLFDSESRTIVNNESSEIIRILNSAFDEHAAHPEVDMYPAALRPAIDAMNTRTYEPLCNGVYKCGFARSQQAYDEAVAGVFATIDELEELLRHQRYLAGGAVTEADVRVFCCLVRFDEVYAVHFKCNRRLIRECPNLLGWLRDVYQTLQLEPTVHMKHIKEHYYRSHESINPHRVVPIGSDFVAQLNIPHSRATAPAHTA</sequence>
<feature type="site" description="Lowers pKa of active site Cys" evidence="3">
    <location>
        <position position="300"/>
    </location>
</feature>
<feature type="active site" description="Nucleophile" evidence="1">
    <location>
        <position position="54"/>
    </location>
</feature>
<dbReference type="AlphaFoldDB" id="A0AAW0EK16"/>
<dbReference type="PIRSF" id="PIRSF015753">
    <property type="entry name" value="GST"/>
    <property type="match status" value="1"/>
</dbReference>
<protein>
    <submittedName>
        <fullName evidence="5">Glutathione S-transferase-like protein</fullName>
    </submittedName>
</protein>
<dbReference type="InterPro" id="IPR016639">
    <property type="entry name" value="GST_Omega/GSH"/>
</dbReference>
<dbReference type="EMBL" id="JAECZO010000036">
    <property type="protein sequence ID" value="KAK7194417.1"/>
    <property type="molecule type" value="Genomic_DNA"/>
</dbReference>
<organism evidence="5 6">
    <name type="scientific">Novymonas esmeraldas</name>
    <dbReference type="NCBI Taxonomy" id="1808958"/>
    <lineage>
        <taxon>Eukaryota</taxon>
        <taxon>Discoba</taxon>
        <taxon>Euglenozoa</taxon>
        <taxon>Kinetoplastea</taxon>
        <taxon>Metakinetoplastina</taxon>
        <taxon>Trypanosomatida</taxon>
        <taxon>Trypanosomatidae</taxon>
        <taxon>Novymonas</taxon>
    </lineage>
</organism>
<dbReference type="SFLD" id="SFLDG01148">
    <property type="entry name" value="Xi_(cytGST)"/>
    <property type="match status" value="1"/>
</dbReference>
<feature type="site" description="Lowers pKa of active site Cys" evidence="3">
    <location>
        <position position="257"/>
    </location>
</feature>
<evidence type="ECO:0000256" key="2">
    <source>
        <dbReference type="PIRSR" id="PIRSR015753-2"/>
    </source>
</evidence>
<dbReference type="InterPro" id="IPR004045">
    <property type="entry name" value="Glutathione_S-Trfase_N"/>
</dbReference>
<dbReference type="PANTHER" id="PTHR32419">
    <property type="entry name" value="GLUTATHIONYL-HYDROQUINONE REDUCTASE"/>
    <property type="match status" value="1"/>
</dbReference>
<evidence type="ECO:0000256" key="3">
    <source>
        <dbReference type="PIRSR" id="PIRSR015753-3"/>
    </source>
</evidence>
<gene>
    <name evidence="5" type="ORF">NESM_000358100</name>
</gene>
<evidence type="ECO:0000259" key="4">
    <source>
        <dbReference type="Pfam" id="PF13409"/>
    </source>
</evidence>
<comment type="caution">
    <text evidence="5">The sequence shown here is derived from an EMBL/GenBank/DDBJ whole genome shotgun (WGS) entry which is preliminary data.</text>
</comment>
<dbReference type="GO" id="GO:0005737">
    <property type="term" value="C:cytoplasm"/>
    <property type="evidence" value="ECO:0007669"/>
    <property type="project" value="TreeGrafter"/>
</dbReference>
<feature type="binding site" evidence="2">
    <location>
        <begin position="151"/>
        <end position="152"/>
    </location>
    <ligand>
        <name>glutathione</name>
        <dbReference type="ChEBI" id="CHEBI:57925"/>
    </ligand>
</feature>
<dbReference type="InterPro" id="IPR040079">
    <property type="entry name" value="Glutathione_S-Trfase"/>
</dbReference>
<dbReference type="Pfam" id="PF13409">
    <property type="entry name" value="GST_N_2"/>
    <property type="match status" value="1"/>
</dbReference>
<dbReference type="CDD" id="cd03190">
    <property type="entry name" value="GST_C_Omega_like"/>
    <property type="match status" value="1"/>
</dbReference>
<accession>A0AAW0EK16</accession>
<dbReference type="SUPFAM" id="SSF47616">
    <property type="entry name" value="GST C-terminal domain-like"/>
    <property type="match status" value="1"/>
</dbReference>